<evidence type="ECO:0000256" key="8">
    <source>
        <dbReference type="HAMAP-Rule" id="MF_01416"/>
    </source>
</evidence>
<comment type="function">
    <text evidence="8">This protein is part of the stalk that links CF(0) to CF(1). It either transmits conformational changes from CF(0) to CF(1) or is implicated in proton conduction.</text>
</comment>
<organism evidence="9 10">
    <name type="scientific">Vagococcus fluvialis</name>
    <dbReference type="NCBI Taxonomy" id="2738"/>
    <lineage>
        <taxon>Bacteria</taxon>
        <taxon>Bacillati</taxon>
        <taxon>Bacillota</taxon>
        <taxon>Bacilli</taxon>
        <taxon>Lactobacillales</taxon>
        <taxon>Enterococcaceae</taxon>
        <taxon>Vagococcus</taxon>
    </lineage>
</organism>
<dbReference type="NCBIfam" id="TIGR01145">
    <property type="entry name" value="ATP_synt_delta"/>
    <property type="match status" value="1"/>
</dbReference>
<dbReference type="GO" id="GO:0045259">
    <property type="term" value="C:proton-transporting ATP synthase complex"/>
    <property type="evidence" value="ECO:0007669"/>
    <property type="project" value="UniProtKB-KW"/>
</dbReference>
<reference evidence="9 10" key="1">
    <citation type="submission" date="2017-05" db="EMBL/GenBank/DDBJ databases">
        <title>Vagococcus spp. assemblies.</title>
        <authorList>
            <person name="Gulvik C.A."/>
        </authorList>
    </citation>
    <scope>NUCLEOTIDE SEQUENCE [LARGE SCALE GENOMIC DNA]</scope>
    <source>
        <strain evidence="9 10">NCFB 2497</strain>
    </source>
</reference>
<dbReference type="InterPro" id="IPR000711">
    <property type="entry name" value="ATPase_OSCP/dsu"/>
</dbReference>
<dbReference type="Pfam" id="PF00213">
    <property type="entry name" value="OSCP"/>
    <property type="match status" value="1"/>
</dbReference>
<evidence type="ECO:0000256" key="7">
    <source>
        <dbReference type="ARBA" id="ARBA00023310"/>
    </source>
</evidence>
<gene>
    <name evidence="8" type="primary">atpH</name>
    <name evidence="9" type="ORF">CBF32_05495</name>
</gene>
<dbReference type="EMBL" id="NGJX01000004">
    <property type="protein sequence ID" value="RSU02722.1"/>
    <property type="molecule type" value="Genomic_DNA"/>
</dbReference>
<keyword evidence="2 8" id="KW-0813">Transport</keyword>
<evidence type="ECO:0000256" key="6">
    <source>
        <dbReference type="ARBA" id="ARBA00023196"/>
    </source>
</evidence>
<dbReference type="AlphaFoldDB" id="A0A430A6T3"/>
<dbReference type="SUPFAM" id="SSF47928">
    <property type="entry name" value="N-terminal domain of the delta subunit of the F1F0-ATP synthase"/>
    <property type="match status" value="1"/>
</dbReference>
<evidence type="ECO:0000256" key="3">
    <source>
        <dbReference type="ARBA" id="ARBA00022781"/>
    </source>
</evidence>
<evidence type="ECO:0000313" key="9">
    <source>
        <dbReference type="EMBL" id="RSU02722.1"/>
    </source>
</evidence>
<keyword evidence="5 8" id="KW-0472">Membrane</keyword>
<dbReference type="Gene3D" id="1.10.520.20">
    <property type="entry name" value="N-terminal domain of the delta subunit of the F1F0-ATP synthase"/>
    <property type="match status" value="1"/>
</dbReference>
<dbReference type="OrthoDB" id="9786633at2"/>
<evidence type="ECO:0000256" key="1">
    <source>
        <dbReference type="ARBA" id="ARBA00004370"/>
    </source>
</evidence>
<keyword evidence="6 8" id="KW-0139">CF(1)</keyword>
<proteinExistence type="inferred from homology"/>
<dbReference type="GO" id="GO:0046933">
    <property type="term" value="F:proton-transporting ATP synthase activity, rotational mechanism"/>
    <property type="evidence" value="ECO:0007669"/>
    <property type="project" value="UniProtKB-UniRule"/>
</dbReference>
<sequence length="181" mass="21026">MKMNRKYTVAKTYGKALYSEALQLNSVSEIYQEMLQLREVYRQVPDLGDILTDDRLSVYEKVNIVKDLENSFSDAVAKFIHTVYDYGRMDEMPQIIDEFEHLYYEQFGIIVVDVTTAVALNMDQRHDLENRLAKQFHANKVVIRPKLNPNIMGGMIIESEHRVIDQSVRSELSEIHAALLK</sequence>
<comment type="caution">
    <text evidence="9">The sequence shown here is derived from an EMBL/GenBank/DDBJ whole genome shotgun (WGS) entry which is preliminary data.</text>
</comment>
<accession>A0A430A6T3</accession>
<dbReference type="PANTHER" id="PTHR11910">
    <property type="entry name" value="ATP SYNTHASE DELTA CHAIN"/>
    <property type="match status" value="1"/>
</dbReference>
<keyword evidence="8" id="KW-1003">Cell membrane</keyword>
<keyword evidence="4 8" id="KW-0406">Ion transport</keyword>
<evidence type="ECO:0000313" key="10">
    <source>
        <dbReference type="Proteomes" id="UP000288197"/>
    </source>
</evidence>
<comment type="function">
    <text evidence="8">F(1)F(0) ATP synthase produces ATP from ADP in the presence of a proton or sodium gradient. F-type ATPases consist of two structural domains, F(1) containing the extramembraneous catalytic core and F(0) containing the membrane proton channel, linked together by a central stalk and a peripheral stalk. During catalysis, ATP synthesis in the catalytic domain of F(1) is coupled via a rotary mechanism of the central stalk subunits to proton translocation.</text>
</comment>
<dbReference type="Proteomes" id="UP000288197">
    <property type="component" value="Unassembled WGS sequence"/>
</dbReference>
<dbReference type="InterPro" id="IPR026015">
    <property type="entry name" value="ATP_synth_OSCP/delta_N_sf"/>
</dbReference>
<comment type="subcellular location">
    <subcellularLocation>
        <location evidence="8">Cell membrane</location>
        <topology evidence="8">Peripheral membrane protein</topology>
    </subcellularLocation>
    <subcellularLocation>
        <location evidence="1">Membrane</location>
    </subcellularLocation>
</comment>
<protein>
    <recommendedName>
        <fullName evidence="8">ATP synthase subunit delta</fullName>
    </recommendedName>
    <alternativeName>
        <fullName evidence="8">ATP synthase F(1) sector subunit delta</fullName>
    </alternativeName>
    <alternativeName>
        <fullName evidence="8">F-type ATPase subunit delta</fullName>
        <shortName evidence="8">F-ATPase subunit delta</shortName>
    </alternativeName>
</protein>
<dbReference type="InterPro" id="IPR020781">
    <property type="entry name" value="ATPase_OSCP/d_CS"/>
</dbReference>
<keyword evidence="10" id="KW-1185">Reference proteome</keyword>
<evidence type="ECO:0000256" key="2">
    <source>
        <dbReference type="ARBA" id="ARBA00022448"/>
    </source>
</evidence>
<comment type="similarity">
    <text evidence="8">Belongs to the ATPase delta chain family.</text>
</comment>
<evidence type="ECO:0000256" key="4">
    <source>
        <dbReference type="ARBA" id="ARBA00023065"/>
    </source>
</evidence>
<dbReference type="GO" id="GO:0005886">
    <property type="term" value="C:plasma membrane"/>
    <property type="evidence" value="ECO:0007669"/>
    <property type="project" value="UniProtKB-SubCell"/>
</dbReference>
<keyword evidence="3 8" id="KW-0375">Hydrogen ion transport</keyword>
<evidence type="ECO:0000256" key="5">
    <source>
        <dbReference type="ARBA" id="ARBA00023136"/>
    </source>
</evidence>
<keyword evidence="7 8" id="KW-0066">ATP synthesis</keyword>
<dbReference type="PROSITE" id="PS00389">
    <property type="entry name" value="ATPASE_DELTA"/>
    <property type="match status" value="1"/>
</dbReference>
<name>A0A430A6T3_9ENTE</name>
<dbReference type="HAMAP" id="MF_01416">
    <property type="entry name" value="ATP_synth_delta_bact"/>
    <property type="match status" value="1"/>
</dbReference>
<dbReference type="PRINTS" id="PR00125">
    <property type="entry name" value="ATPASEDELTA"/>
</dbReference>